<proteinExistence type="predicted"/>
<keyword evidence="2" id="KW-1185">Reference proteome</keyword>
<evidence type="ECO:0000313" key="1">
    <source>
        <dbReference type="EMBL" id="TFK62876.1"/>
    </source>
</evidence>
<evidence type="ECO:0000313" key="2">
    <source>
        <dbReference type="Proteomes" id="UP000308600"/>
    </source>
</evidence>
<protein>
    <submittedName>
        <fullName evidence="1">Uncharacterized protein</fullName>
    </submittedName>
</protein>
<accession>A0ACD3ABH1</accession>
<gene>
    <name evidence="1" type="ORF">BDN72DRAFT_347969</name>
</gene>
<reference evidence="1 2" key="1">
    <citation type="journal article" date="2019" name="Nat. Ecol. Evol.">
        <title>Megaphylogeny resolves global patterns of mushroom evolution.</title>
        <authorList>
            <person name="Varga T."/>
            <person name="Krizsan K."/>
            <person name="Foldi C."/>
            <person name="Dima B."/>
            <person name="Sanchez-Garcia M."/>
            <person name="Sanchez-Ramirez S."/>
            <person name="Szollosi G.J."/>
            <person name="Szarkandi J.G."/>
            <person name="Papp V."/>
            <person name="Albert L."/>
            <person name="Andreopoulos W."/>
            <person name="Angelini C."/>
            <person name="Antonin V."/>
            <person name="Barry K.W."/>
            <person name="Bougher N.L."/>
            <person name="Buchanan P."/>
            <person name="Buyck B."/>
            <person name="Bense V."/>
            <person name="Catcheside P."/>
            <person name="Chovatia M."/>
            <person name="Cooper J."/>
            <person name="Damon W."/>
            <person name="Desjardin D."/>
            <person name="Finy P."/>
            <person name="Geml J."/>
            <person name="Haridas S."/>
            <person name="Hughes K."/>
            <person name="Justo A."/>
            <person name="Karasinski D."/>
            <person name="Kautmanova I."/>
            <person name="Kiss B."/>
            <person name="Kocsube S."/>
            <person name="Kotiranta H."/>
            <person name="LaButti K.M."/>
            <person name="Lechner B.E."/>
            <person name="Liimatainen K."/>
            <person name="Lipzen A."/>
            <person name="Lukacs Z."/>
            <person name="Mihaltcheva S."/>
            <person name="Morgado L.N."/>
            <person name="Niskanen T."/>
            <person name="Noordeloos M.E."/>
            <person name="Ohm R.A."/>
            <person name="Ortiz-Santana B."/>
            <person name="Ovrebo C."/>
            <person name="Racz N."/>
            <person name="Riley R."/>
            <person name="Savchenko A."/>
            <person name="Shiryaev A."/>
            <person name="Soop K."/>
            <person name="Spirin V."/>
            <person name="Szebenyi C."/>
            <person name="Tomsovsky M."/>
            <person name="Tulloss R.E."/>
            <person name="Uehling J."/>
            <person name="Grigoriev I.V."/>
            <person name="Vagvolgyi C."/>
            <person name="Papp T."/>
            <person name="Martin F.M."/>
            <person name="Miettinen O."/>
            <person name="Hibbett D.S."/>
            <person name="Nagy L.G."/>
        </authorList>
    </citation>
    <scope>NUCLEOTIDE SEQUENCE [LARGE SCALE GENOMIC DNA]</scope>
    <source>
        <strain evidence="1 2">NL-1719</strain>
    </source>
</reference>
<dbReference type="EMBL" id="ML208554">
    <property type="protein sequence ID" value="TFK62876.1"/>
    <property type="molecule type" value="Genomic_DNA"/>
</dbReference>
<dbReference type="Proteomes" id="UP000308600">
    <property type="component" value="Unassembled WGS sequence"/>
</dbReference>
<name>A0ACD3ABH1_9AGAR</name>
<organism evidence="1 2">
    <name type="scientific">Pluteus cervinus</name>
    <dbReference type="NCBI Taxonomy" id="181527"/>
    <lineage>
        <taxon>Eukaryota</taxon>
        <taxon>Fungi</taxon>
        <taxon>Dikarya</taxon>
        <taxon>Basidiomycota</taxon>
        <taxon>Agaricomycotina</taxon>
        <taxon>Agaricomycetes</taxon>
        <taxon>Agaricomycetidae</taxon>
        <taxon>Agaricales</taxon>
        <taxon>Pluteineae</taxon>
        <taxon>Pluteaceae</taxon>
        <taxon>Pluteus</taxon>
    </lineage>
</organism>
<sequence length="376" mass="42860">MDKETERRHLEDQGLPSDVGIIPALQNLDSCQGMTSLFFPLHPTILLPHLKTFLGPLHTIPSVLRRSISDQSTVYGLGTVAQNLERLVVWDEMWWANSSPKDWVSKRSQPPTSMGLEPLSSEDVAIFHRSLSAQNLFNILGFGSPGTGGNAGGDTYASEQGSPVNSPLKVLKVPLTEWSEEILYAVSDNLRGLRALEVFYTQGDISEYALLSMGARFLHKLPQLQTLRLWNPGATWKPKPKPKIKDLRLSPKLAQMFEEARRLHPENDPEVEIPHDDHHHSVDEDTVLQCLTAWKQHTPSLRELQLYPGTVWRRHSNNDEWTRREVVREGLDLDLDEFSDEAEVGGWKNGLHWQYWDRDDLVKELWRRGLGLESVY</sequence>